<dbReference type="GO" id="GO:0006513">
    <property type="term" value="P:protein monoubiquitination"/>
    <property type="evidence" value="ECO:0007669"/>
    <property type="project" value="TreeGrafter"/>
</dbReference>
<dbReference type="STRING" id="94208.A0A2S4L252"/>
<dbReference type="OrthoDB" id="66510at2759"/>
<dbReference type="GO" id="GO:0061630">
    <property type="term" value="F:ubiquitin protein ligase activity"/>
    <property type="evidence" value="ECO:0007669"/>
    <property type="project" value="TreeGrafter"/>
</dbReference>
<comment type="caution">
    <text evidence="1">The sequence shown here is derived from an EMBL/GenBank/DDBJ whole genome shotgun (WGS) entry which is preliminary data.</text>
</comment>
<organism evidence="1 2">
    <name type="scientific">Tolypocladium paradoxum</name>
    <dbReference type="NCBI Taxonomy" id="94208"/>
    <lineage>
        <taxon>Eukaryota</taxon>
        <taxon>Fungi</taxon>
        <taxon>Dikarya</taxon>
        <taxon>Ascomycota</taxon>
        <taxon>Pezizomycotina</taxon>
        <taxon>Sordariomycetes</taxon>
        <taxon>Hypocreomycetidae</taxon>
        <taxon>Hypocreales</taxon>
        <taxon>Ophiocordycipitaceae</taxon>
        <taxon>Tolypocladium</taxon>
    </lineage>
</organism>
<accession>A0A2S4L252</accession>
<dbReference type="GO" id="GO:0005829">
    <property type="term" value="C:cytosol"/>
    <property type="evidence" value="ECO:0007669"/>
    <property type="project" value="TreeGrafter"/>
</dbReference>
<proteinExistence type="predicted"/>
<dbReference type="Pfam" id="PF09814">
    <property type="entry name" value="HECT_2"/>
    <property type="match status" value="1"/>
</dbReference>
<dbReference type="PANTHER" id="PTHR31531:SF2">
    <property type="entry name" value="E3 UBIQUITIN-PROTEIN LIGASE E3D"/>
    <property type="match status" value="1"/>
</dbReference>
<name>A0A2S4L252_9HYPO</name>
<dbReference type="Proteomes" id="UP000237481">
    <property type="component" value="Unassembled WGS sequence"/>
</dbReference>
<dbReference type="PANTHER" id="PTHR31531">
    <property type="entry name" value="E3 UBIQUITIN-PROTEIN LIGASE E3D FAMILY MEMBER"/>
    <property type="match status" value="1"/>
</dbReference>
<dbReference type="InterPro" id="IPR019193">
    <property type="entry name" value="UBQ-conj_enz_E2-bd_prot"/>
</dbReference>
<gene>
    <name evidence="1" type="ORF">TPAR_03206</name>
</gene>
<dbReference type="AlphaFoldDB" id="A0A2S4L252"/>
<reference evidence="1 2" key="1">
    <citation type="submission" date="2018-01" db="EMBL/GenBank/DDBJ databases">
        <title>Harnessing the power of phylogenomics to disentangle the directionality and signatures of interkingdom host jumping in the parasitic fungal genus Tolypocladium.</title>
        <authorList>
            <person name="Quandt C.A."/>
            <person name="Patterson W."/>
            <person name="Spatafora J.W."/>
        </authorList>
    </citation>
    <scope>NUCLEOTIDE SEQUENCE [LARGE SCALE GENOMIC DNA]</scope>
    <source>
        <strain evidence="1 2">NRBC 100945</strain>
    </source>
</reference>
<dbReference type="GO" id="GO:0000151">
    <property type="term" value="C:ubiquitin ligase complex"/>
    <property type="evidence" value="ECO:0007669"/>
    <property type="project" value="TreeGrafter"/>
</dbReference>
<dbReference type="GO" id="GO:0030332">
    <property type="term" value="F:cyclin binding"/>
    <property type="evidence" value="ECO:0007669"/>
    <property type="project" value="TreeGrafter"/>
</dbReference>
<dbReference type="GO" id="GO:0043161">
    <property type="term" value="P:proteasome-mediated ubiquitin-dependent protein catabolic process"/>
    <property type="evidence" value="ECO:0007669"/>
    <property type="project" value="TreeGrafter"/>
</dbReference>
<dbReference type="GO" id="GO:0000209">
    <property type="term" value="P:protein polyubiquitination"/>
    <property type="evidence" value="ECO:0007669"/>
    <property type="project" value="TreeGrafter"/>
</dbReference>
<dbReference type="EMBL" id="PKSG01000314">
    <property type="protein sequence ID" value="POR36518.1"/>
    <property type="molecule type" value="Genomic_DNA"/>
</dbReference>
<protein>
    <submittedName>
        <fullName evidence="1">DNA repair protein rad8</fullName>
    </submittedName>
</protein>
<dbReference type="GO" id="GO:0051865">
    <property type="term" value="P:protein autoubiquitination"/>
    <property type="evidence" value="ECO:0007669"/>
    <property type="project" value="TreeGrafter"/>
</dbReference>
<evidence type="ECO:0000313" key="2">
    <source>
        <dbReference type="Proteomes" id="UP000237481"/>
    </source>
</evidence>
<dbReference type="GO" id="GO:0005634">
    <property type="term" value="C:nucleus"/>
    <property type="evidence" value="ECO:0007669"/>
    <property type="project" value="TreeGrafter"/>
</dbReference>
<keyword evidence="2" id="KW-1185">Reference proteome</keyword>
<dbReference type="GO" id="GO:0031624">
    <property type="term" value="F:ubiquitin conjugating enzyme binding"/>
    <property type="evidence" value="ECO:0007669"/>
    <property type="project" value="TreeGrafter"/>
</dbReference>
<sequence length="397" mass="42954">MAAAKPNAAISIYAELLSNIRQVSVGVALPSPSDASTSAEIVDGGRRLRVRHQGHSEVLDLPATVTTSAVLAVPKVASAEQSWRLPVSPAEASATRFSPEDQAVPWNSTDIKVGSSICCRECGSAVVQGGKIGSWKDLPSENWAEMMEFWHCHKPHDHGEHEDEALANRGYGANSAITARPGVGFVDITSFMFVESDCDGLLFSSSTGGTTFSTSSLAMGEASGKFLHVFCSSCNTEVGLYSRLAVSVTLFKWQVTCETVSPTRVPTGPECLASTLLATISQSGCAKSVIAPHVSEKDNASTRVLYLWVLNPNVNYTSSAFEGRRAAMKILYQEIGLDEWNRLTEPLTSDVQDINMPTKAIEAARDALKSSNMLLPERERFFKDWSTGLLERWSLET</sequence>
<evidence type="ECO:0000313" key="1">
    <source>
        <dbReference type="EMBL" id="POR36518.1"/>
    </source>
</evidence>